<comment type="caution">
    <text evidence="6">The sequence shown here is derived from an EMBL/GenBank/DDBJ whole genome shotgun (WGS) entry which is preliminary data.</text>
</comment>
<keyword evidence="7" id="KW-1185">Reference proteome</keyword>
<comment type="similarity">
    <text evidence="2">Belongs to the bacterial solute-binding protein 5 family.</text>
</comment>
<comment type="subcellular location">
    <subcellularLocation>
        <location evidence="1">Periplasm</location>
    </subcellularLocation>
</comment>
<reference evidence="7" key="1">
    <citation type="journal article" date="2019" name="Int. J. Syst. Evol. Microbiol.">
        <title>The Global Catalogue of Microorganisms (GCM) 10K type strain sequencing project: providing services to taxonomists for standard genome sequencing and annotation.</title>
        <authorList>
            <consortium name="The Broad Institute Genomics Platform"/>
            <consortium name="The Broad Institute Genome Sequencing Center for Infectious Disease"/>
            <person name="Wu L."/>
            <person name="Ma J."/>
        </authorList>
    </citation>
    <scope>NUCLEOTIDE SEQUENCE [LARGE SCALE GENOMIC DNA]</scope>
    <source>
        <strain evidence="7">ZS-35-S2</strain>
    </source>
</reference>
<dbReference type="SUPFAM" id="SSF53850">
    <property type="entry name" value="Periplasmic binding protein-like II"/>
    <property type="match status" value="1"/>
</dbReference>
<feature type="domain" description="Solute-binding protein family 5" evidence="5">
    <location>
        <begin position="75"/>
        <end position="434"/>
    </location>
</feature>
<dbReference type="Pfam" id="PF00496">
    <property type="entry name" value="SBP_bac_5"/>
    <property type="match status" value="1"/>
</dbReference>
<dbReference type="InterPro" id="IPR030678">
    <property type="entry name" value="Peptide/Ni-bd"/>
</dbReference>
<keyword evidence="3 4" id="KW-0732">Signal</keyword>
<dbReference type="PANTHER" id="PTHR30290">
    <property type="entry name" value="PERIPLASMIC BINDING COMPONENT OF ABC TRANSPORTER"/>
    <property type="match status" value="1"/>
</dbReference>
<evidence type="ECO:0000313" key="6">
    <source>
        <dbReference type="EMBL" id="MFD2238276.1"/>
    </source>
</evidence>
<feature type="signal peptide" evidence="4">
    <location>
        <begin position="1"/>
        <end position="31"/>
    </location>
</feature>
<organism evidence="6 7">
    <name type="scientific">Aureimonas populi</name>
    <dbReference type="NCBI Taxonomy" id="1701758"/>
    <lineage>
        <taxon>Bacteria</taxon>
        <taxon>Pseudomonadati</taxon>
        <taxon>Pseudomonadota</taxon>
        <taxon>Alphaproteobacteria</taxon>
        <taxon>Hyphomicrobiales</taxon>
        <taxon>Aurantimonadaceae</taxon>
        <taxon>Aureimonas</taxon>
    </lineage>
</organism>
<evidence type="ECO:0000256" key="1">
    <source>
        <dbReference type="ARBA" id="ARBA00004418"/>
    </source>
</evidence>
<accession>A0ABW5CP23</accession>
<protein>
    <submittedName>
        <fullName evidence="6">ABC transporter substrate-binding protein</fullName>
    </submittedName>
</protein>
<evidence type="ECO:0000256" key="4">
    <source>
        <dbReference type="SAM" id="SignalP"/>
    </source>
</evidence>
<evidence type="ECO:0000256" key="2">
    <source>
        <dbReference type="ARBA" id="ARBA00005695"/>
    </source>
</evidence>
<feature type="chain" id="PRO_5046165708" evidence="4">
    <location>
        <begin position="32"/>
        <end position="530"/>
    </location>
</feature>
<dbReference type="CDD" id="cd08502">
    <property type="entry name" value="PBP2_NikA_DppA_OppA_like_16"/>
    <property type="match status" value="1"/>
</dbReference>
<dbReference type="Gene3D" id="3.40.190.10">
    <property type="entry name" value="Periplasmic binding protein-like II"/>
    <property type="match status" value="1"/>
</dbReference>
<gene>
    <name evidence="6" type="ORF">ACFSKQ_12535</name>
</gene>
<dbReference type="EMBL" id="JBHUIJ010000015">
    <property type="protein sequence ID" value="MFD2238276.1"/>
    <property type="molecule type" value="Genomic_DNA"/>
</dbReference>
<dbReference type="Gene3D" id="3.10.105.10">
    <property type="entry name" value="Dipeptide-binding Protein, Domain 3"/>
    <property type="match status" value="1"/>
</dbReference>
<dbReference type="RefSeq" id="WP_209738839.1">
    <property type="nucleotide sequence ID" value="NZ_CP072611.1"/>
</dbReference>
<dbReference type="PANTHER" id="PTHR30290:SF38">
    <property type="entry name" value="D,D-DIPEPTIDE-BINDING PERIPLASMIC PROTEIN DDPA-RELATED"/>
    <property type="match status" value="1"/>
</dbReference>
<dbReference type="InterPro" id="IPR000914">
    <property type="entry name" value="SBP_5_dom"/>
</dbReference>
<evidence type="ECO:0000256" key="3">
    <source>
        <dbReference type="ARBA" id="ARBA00022729"/>
    </source>
</evidence>
<dbReference type="PIRSF" id="PIRSF002741">
    <property type="entry name" value="MppA"/>
    <property type="match status" value="1"/>
</dbReference>
<dbReference type="Proteomes" id="UP001597371">
    <property type="component" value="Unassembled WGS sequence"/>
</dbReference>
<sequence>MPVAPNFRRALLAAGALAALLPFAGIQPAGAQEVRAVMHSAIRILDPIITTAHITRNHGYMIYDTLLGMDENYQPQPQMAEWEVSEDGLVYRFTLREGLTWHDGTPVTAADCVASLERWAERDLGGQMLMEHTQSLEAEGDDVIVLTLSEPFTYVAELLAKPSSVPAFMMPARIAATPASEAIEEHVGSGPFRFMVDEFQPGVQAVYEKFEAYVPREEPASWTAGGKVVNVDRVVWVAMPDAQTSMNALMGGEIDFIEQVPLDLLPILETNPELTVSVVNELGGQTMGRMNFLHPPFDDPAIRRAALTALSQEETLAAFIGNPDYYNVCGSFYGCGTPLATEPDPSLIASGDTERARAMLEEAGYDGTPVVLLQPTDVATVSAQPVVAAQSLRAAGFNVDMQPMDWQSVVTRRASQELPANGGWNMFFTNWVVPEIWNPVVNPMLGGAGREDGWFGWPDDAALDDMRREFAAAETDEARLEIATRIQTHALENVIYVPLGEYRSPSAWTSAIGNVLPSPAPVFWNLTKSQ</sequence>
<evidence type="ECO:0000313" key="7">
    <source>
        <dbReference type="Proteomes" id="UP001597371"/>
    </source>
</evidence>
<evidence type="ECO:0000259" key="5">
    <source>
        <dbReference type="Pfam" id="PF00496"/>
    </source>
</evidence>
<proteinExistence type="inferred from homology"/>
<dbReference type="InterPro" id="IPR039424">
    <property type="entry name" value="SBP_5"/>
</dbReference>
<name>A0ABW5CP23_9HYPH</name>